<evidence type="ECO:0000256" key="4">
    <source>
        <dbReference type="ARBA" id="ARBA00022840"/>
    </source>
</evidence>
<dbReference type="GO" id="GO:0016787">
    <property type="term" value="F:hydrolase activity"/>
    <property type="evidence" value="ECO:0007669"/>
    <property type="project" value="UniProtKB-KW"/>
</dbReference>
<dbReference type="GO" id="GO:0004386">
    <property type="term" value="F:helicase activity"/>
    <property type="evidence" value="ECO:0007669"/>
    <property type="project" value="UniProtKB-KW"/>
</dbReference>
<keyword evidence="3" id="KW-0347">Helicase</keyword>
<dbReference type="EMBL" id="WIUZ02000022">
    <property type="protein sequence ID" value="KAF9778765.1"/>
    <property type="molecule type" value="Genomic_DNA"/>
</dbReference>
<dbReference type="OrthoDB" id="3156807at2759"/>
<gene>
    <name evidence="7" type="ORF">BJ322DRAFT_1114103</name>
</gene>
<dbReference type="InterPro" id="IPR027417">
    <property type="entry name" value="P-loop_NTPase"/>
</dbReference>
<dbReference type="Gene3D" id="3.40.50.300">
    <property type="entry name" value="P-loop containing nucleotide triphosphate hydrolases"/>
    <property type="match status" value="1"/>
</dbReference>
<evidence type="ECO:0000256" key="3">
    <source>
        <dbReference type="ARBA" id="ARBA00022806"/>
    </source>
</evidence>
<feature type="region of interest" description="Disordered" evidence="5">
    <location>
        <begin position="1886"/>
        <end position="1918"/>
    </location>
</feature>
<sequence>MPPRRASSAQSFNTNILEPDALTTQGGLETALRSVQRVCYHDDFSIMHMISELSCRPHVFEYIMSTLDNQPFERLSKWTIARFPAPETSNVMEALGVKLLQRLSSSLNSAERSVTMEQRNELRELRKKTDLSLAALKELDGCADRASSNVNMSPTSRRKSKAPARNLQLNPYPFDCVGVPVPTTEHEVHVACGDLLLRLKGTFGDYLLFLRRPRVSDLFRRQLEESGTTTAGSTAEPIKASLYFDNVEGFGKWRILLSTRAQKYLRDVKRGNGVMFEITVKKLKELSQGHFSGDNQKQLTGPKIIIPVYEAKMTGDTRLVYRIDCIAHGEGETQAISVFGIYTHAKMEHSGFWDTLSRQLERKGSDYIARCTFRAKPLNTVDNVILPTSFPQLPAQGIQECVPMINVCEEDLKSIHSMLVLDKFVILSQALLNSILADRDIAHMFAVSSQEKEIIESTSSCYVIGRSGTGKTTTILFKMLGIERTWREFPDMWAKPRQIFVTQSRVLATKVEEYFLKLRLSVEAASYSPRELREMSNDAEKEMDLIDLDDVAQWRSDLPVKFSELAEDHFPLFITYERLCSMLQNDIREENDNDGFIIPVTPITPGPSASPTSPLSSRGTRQRGFSMSVPALDHSERNEDRLISYENSFLPRYWNHFPQPLTRVLDPALIFGEILGVIKGSEQVINTRQRCLDRDAYISGSRRGMLSDTKDAVYDLFVEYTKLKRKRQEYDAADRTHHILKEFRDAGWKEEKGKKVDFLYVDEVQDNLLIDTLGTFPENSFTLCLTCFSTAVLRTICRNPHGLFWAGDTAQTISIGSSFKFSDLKAFQHRIQSELREINPVEPETHELLVNYRSHGGIINCARSVVELIILYWPHSIDRLQPEWASVDGPRRAGRVWSRSMHVCKLLILHEVTHGIKPGILVRDDAARKRLKEELGDKSIIMTLYESKGLEFNDVFLYNFFKDSTANASQWRLVIRGNSDGIPAPDFDETRHASICTELKFLYVAITRARKKLSFLDDSESAEPMKAYWKDQITVWESTSEVPQLATKSGSQEWIDTAKSMFANKRYAQAKVAYKRAGRDRESAICHAFLLRENAKAVPDDQVKGRAEAFGNAGEAFYTCAETSPPDKRREQLAYYTNAAECFAQGKQWKAAGECFEHAQQYSEAARAYRKGGRFDEMVEVLKRHKNQIEASLHAQLTKVAQMNYFKVGKVKKAQKLFSSEEEAIAFAKDYGFHDAHVELLRMSGMIAECAEALVNRGRVVEAVKTLLTPPRARDRTRRAVEYLTTGLWRYQSFGMDHLTTDPDVVSELLTLADILKNDMREQEANETAMFRARHNEDLETLRILHPLFIQAGNYPAALLCLDPIFASTLPLQGVTAVDYGPELLLHFAYFQLLDRLRREDRLNPGSMRQKIFAFRSPEDDRFLIPARSFLHAVIAPQRQGDCTVTHERLSRVLDREIPEYIHLRAKRQHDAYRWKLGGVPCMTMATRGECSRQDCQFRHEKITVYWFNSRIRSVLMEIRILNLTGFHPKGVIIHWIGVLYSILHPPSPRLGSIAVLDLGVTPESVDGLRVLREWIWQACDRLLFSTLASPFRYIETFIPNFMPVCTMAYDFDYQGAQGYVPRTRMYRRRMWPQCLTRPGSGEEKHLIVRDFAQLLRGGLDHSLILGTLYLRRILVNHIPVDLGPFCDAVERLCGLYILAHRFATGGDTLHGVTLPRSWFVSLLRSRPTLNKDTSHIPHFVHDTIELLRRTDLQREHYDPLAEVDNCQFKNNGLRLTPLYASVYIARICCCLCLLGYNINDVALRSKVLQAIHGLRRQKPLNGAYRLYTEAPDWWGLVKVFTKSLSNSTLDEMVLLLYSKAPEYQGWVSRYVRVVMHDNLAEIPDRLRTKPASNSEGRSVEPENDDVQQQQLDLPEEDVLNPLNDTEVNIDNGGQEEASASPEEIQAVLVIGAAYHRFSKRKQAALYSTTSRLWSLFHKRASSMEWSERKGYKLLMQGPLVHVLVCLDSIKILADHIKEDLGKQLQRSDHDRLEEFIEKSDKASDLQRTVVKLRTRLGHSSPFHDDRSIPALEAEVREVGKLIDRLSEFPGQAATKTKAGIEGDWKLGWDGIVRKTVRGRKVQRPTLTLDKEDLLYL</sequence>
<keyword evidence="4" id="KW-0067">ATP-binding</keyword>
<reference evidence="7" key="2">
    <citation type="submission" date="2020-11" db="EMBL/GenBank/DDBJ databases">
        <authorList>
            <consortium name="DOE Joint Genome Institute"/>
            <person name="Kuo A."/>
            <person name="Miyauchi S."/>
            <person name="Kiss E."/>
            <person name="Drula E."/>
            <person name="Kohler A."/>
            <person name="Sanchez-Garcia M."/>
            <person name="Andreopoulos B."/>
            <person name="Barry K.W."/>
            <person name="Bonito G."/>
            <person name="Buee M."/>
            <person name="Carver A."/>
            <person name="Chen C."/>
            <person name="Cichocki N."/>
            <person name="Clum A."/>
            <person name="Culley D."/>
            <person name="Crous P.W."/>
            <person name="Fauchery L."/>
            <person name="Girlanda M."/>
            <person name="Hayes R."/>
            <person name="Keri Z."/>
            <person name="Labutti K."/>
            <person name="Lipzen A."/>
            <person name="Lombard V."/>
            <person name="Magnuson J."/>
            <person name="Maillard F."/>
            <person name="Morin E."/>
            <person name="Murat C."/>
            <person name="Nolan M."/>
            <person name="Ohm R."/>
            <person name="Pangilinan J."/>
            <person name="Pereira M."/>
            <person name="Perotto S."/>
            <person name="Peter M."/>
            <person name="Riley R."/>
            <person name="Sitrit Y."/>
            <person name="Stielow B."/>
            <person name="Szollosi G."/>
            <person name="Zifcakova L."/>
            <person name="Stursova M."/>
            <person name="Spatafora J.W."/>
            <person name="Tedersoo L."/>
            <person name="Vaario L.-M."/>
            <person name="Yamada A."/>
            <person name="Yan M."/>
            <person name="Wang P."/>
            <person name="Xu J."/>
            <person name="Bruns T."/>
            <person name="Baldrian P."/>
            <person name="Vilgalys R."/>
            <person name="Henrissat B."/>
            <person name="Grigoriev I.V."/>
            <person name="Hibbett D."/>
            <person name="Nagy L.G."/>
            <person name="Martin F.M."/>
        </authorList>
    </citation>
    <scope>NUCLEOTIDE SEQUENCE</scope>
    <source>
        <strain evidence="7">UH-Tt-Lm1</strain>
    </source>
</reference>
<dbReference type="InterPro" id="IPR014017">
    <property type="entry name" value="DNA_helicase_UvrD-like_C"/>
</dbReference>
<evidence type="ECO:0000256" key="2">
    <source>
        <dbReference type="ARBA" id="ARBA00022801"/>
    </source>
</evidence>
<dbReference type="InterPro" id="IPR011990">
    <property type="entry name" value="TPR-like_helical_dom_sf"/>
</dbReference>
<dbReference type="Pfam" id="PF13361">
    <property type="entry name" value="UvrD_C"/>
    <property type="match status" value="1"/>
</dbReference>
<keyword evidence="1" id="KW-0547">Nucleotide-binding</keyword>
<evidence type="ECO:0000256" key="1">
    <source>
        <dbReference type="ARBA" id="ARBA00022741"/>
    </source>
</evidence>
<keyword evidence="8" id="KW-1185">Reference proteome</keyword>
<comment type="caution">
    <text evidence="7">The sequence shown here is derived from an EMBL/GenBank/DDBJ whole genome shotgun (WGS) entry which is preliminary data.</text>
</comment>
<dbReference type="GO" id="GO:0005524">
    <property type="term" value="F:ATP binding"/>
    <property type="evidence" value="ECO:0007669"/>
    <property type="project" value="UniProtKB-KW"/>
</dbReference>
<dbReference type="InterPro" id="IPR039904">
    <property type="entry name" value="TRANK1"/>
</dbReference>
<feature type="region of interest" description="Disordered" evidence="5">
    <location>
        <begin position="602"/>
        <end position="623"/>
    </location>
</feature>
<protein>
    <recommendedName>
        <fullName evidence="6">UvrD-like helicase C-terminal domain-containing protein</fullName>
    </recommendedName>
</protein>
<dbReference type="PANTHER" id="PTHR21529:SF4">
    <property type="entry name" value="TPR AND ANKYRIN REPEAT-CONTAINING PROTEIN 1"/>
    <property type="match status" value="1"/>
</dbReference>
<name>A0A9P6H5Y7_9AGAM</name>
<accession>A0A9P6H5Y7</accession>
<dbReference type="SUPFAM" id="SSF48452">
    <property type="entry name" value="TPR-like"/>
    <property type="match status" value="1"/>
</dbReference>
<proteinExistence type="predicted"/>
<reference evidence="7" key="1">
    <citation type="journal article" date="2020" name="Nat. Commun.">
        <title>Large-scale genome sequencing of mycorrhizal fungi provides insights into the early evolution of symbiotic traits.</title>
        <authorList>
            <person name="Miyauchi S."/>
            <person name="Kiss E."/>
            <person name="Kuo A."/>
            <person name="Drula E."/>
            <person name="Kohler A."/>
            <person name="Sanchez-Garcia M."/>
            <person name="Morin E."/>
            <person name="Andreopoulos B."/>
            <person name="Barry K.W."/>
            <person name="Bonito G."/>
            <person name="Buee M."/>
            <person name="Carver A."/>
            <person name="Chen C."/>
            <person name="Cichocki N."/>
            <person name="Clum A."/>
            <person name="Culley D."/>
            <person name="Crous P.W."/>
            <person name="Fauchery L."/>
            <person name="Girlanda M."/>
            <person name="Hayes R.D."/>
            <person name="Keri Z."/>
            <person name="LaButti K."/>
            <person name="Lipzen A."/>
            <person name="Lombard V."/>
            <person name="Magnuson J."/>
            <person name="Maillard F."/>
            <person name="Murat C."/>
            <person name="Nolan M."/>
            <person name="Ohm R.A."/>
            <person name="Pangilinan J."/>
            <person name="Pereira M.F."/>
            <person name="Perotto S."/>
            <person name="Peter M."/>
            <person name="Pfister S."/>
            <person name="Riley R."/>
            <person name="Sitrit Y."/>
            <person name="Stielow J.B."/>
            <person name="Szollosi G."/>
            <person name="Zifcakova L."/>
            <person name="Stursova M."/>
            <person name="Spatafora J.W."/>
            <person name="Tedersoo L."/>
            <person name="Vaario L.M."/>
            <person name="Yamada A."/>
            <person name="Yan M."/>
            <person name="Wang P."/>
            <person name="Xu J."/>
            <person name="Bruns T."/>
            <person name="Baldrian P."/>
            <person name="Vilgalys R."/>
            <person name="Dunand C."/>
            <person name="Henrissat B."/>
            <person name="Grigoriev I.V."/>
            <person name="Hibbett D."/>
            <person name="Nagy L.G."/>
            <person name="Martin F.M."/>
        </authorList>
    </citation>
    <scope>NUCLEOTIDE SEQUENCE</scope>
    <source>
        <strain evidence="7">UH-Tt-Lm1</strain>
    </source>
</reference>
<dbReference type="Gene3D" id="1.25.40.10">
    <property type="entry name" value="Tetratricopeptide repeat domain"/>
    <property type="match status" value="1"/>
</dbReference>
<evidence type="ECO:0000313" key="8">
    <source>
        <dbReference type="Proteomes" id="UP000736335"/>
    </source>
</evidence>
<evidence type="ECO:0000259" key="6">
    <source>
        <dbReference type="Pfam" id="PF13361"/>
    </source>
</evidence>
<dbReference type="Proteomes" id="UP000736335">
    <property type="component" value="Unassembled WGS sequence"/>
</dbReference>
<organism evidence="7 8">
    <name type="scientific">Thelephora terrestris</name>
    <dbReference type="NCBI Taxonomy" id="56493"/>
    <lineage>
        <taxon>Eukaryota</taxon>
        <taxon>Fungi</taxon>
        <taxon>Dikarya</taxon>
        <taxon>Basidiomycota</taxon>
        <taxon>Agaricomycotina</taxon>
        <taxon>Agaricomycetes</taxon>
        <taxon>Thelephorales</taxon>
        <taxon>Thelephoraceae</taxon>
        <taxon>Thelephora</taxon>
    </lineage>
</organism>
<feature type="compositionally biased region" description="Polar residues" evidence="5">
    <location>
        <begin position="607"/>
        <end position="623"/>
    </location>
</feature>
<keyword evidence="2" id="KW-0378">Hydrolase</keyword>
<dbReference type="SUPFAM" id="SSF52540">
    <property type="entry name" value="P-loop containing nucleoside triphosphate hydrolases"/>
    <property type="match status" value="1"/>
</dbReference>
<evidence type="ECO:0000256" key="5">
    <source>
        <dbReference type="SAM" id="MobiDB-lite"/>
    </source>
</evidence>
<feature type="domain" description="UvrD-like helicase C-terminal" evidence="6">
    <location>
        <begin position="937"/>
        <end position="1014"/>
    </location>
</feature>
<evidence type="ECO:0000313" key="7">
    <source>
        <dbReference type="EMBL" id="KAF9778765.1"/>
    </source>
</evidence>
<dbReference type="PANTHER" id="PTHR21529">
    <property type="entry name" value="MAMMARY TURMOR VIRUS RECEPTOR HOMOLOG 1, 2 MTVR1, 2"/>
    <property type="match status" value="1"/>
</dbReference>